<accession>A0A1B7MED1</accession>
<evidence type="ECO:0000313" key="8">
    <source>
        <dbReference type="Proteomes" id="UP000092154"/>
    </source>
</evidence>
<dbReference type="PANTHER" id="PTHR10383:SF9">
    <property type="entry name" value="SERINE INCORPORATOR, ISOFORM F"/>
    <property type="match status" value="1"/>
</dbReference>
<keyword evidence="3 6" id="KW-0812">Transmembrane</keyword>
<evidence type="ECO:0000256" key="4">
    <source>
        <dbReference type="ARBA" id="ARBA00022989"/>
    </source>
</evidence>
<comment type="subcellular location">
    <subcellularLocation>
        <location evidence="1">Membrane</location>
        <topology evidence="1">Multi-pass membrane protein</topology>
    </subcellularLocation>
</comment>
<dbReference type="PANTHER" id="PTHR10383">
    <property type="entry name" value="SERINE INCORPORATOR"/>
    <property type="match status" value="1"/>
</dbReference>
<organism evidence="7 8">
    <name type="scientific">Rhizopogon vinicolor AM-OR11-026</name>
    <dbReference type="NCBI Taxonomy" id="1314800"/>
    <lineage>
        <taxon>Eukaryota</taxon>
        <taxon>Fungi</taxon>
        <taxon>Dikarya</taxon>
        <taxon>Basidiomycota</taxon>
        <taxon>Agaricomycotina</taxon>
        <taxon>Agaricomycetes</taxon>
        <taxon>Agaricomycetidae</taxon>
        <taxon>Boletales</taxon>
        <taxon>Suillineae</taxon>
        <taxon>Rhizopogonaceae</taxon>
        <taxon>Rhizopogon</taxon>
    </lineage>
</organism>
<dbReference type="Pfam" id="PF03348">
    <property type="entry name" value="Serinc"/>
    <property type="match status" value="1"/>
</dbReference>
<evidence type="ECO:0000313" key="7">
    <source>
        <dbReference type="EMBL" id="OAX30973.1"/>
    </source>
</evidence>
<dbReference type="OrthoDB" id="5963193at2759"/>
<dbReference type="AlphaFoldDB" id="A0A1B7MED1"/>
<evidence type="ECO:0000256" key="2">
    <source>
        <dbReference type="ARBA" id="ARBA00006665"/>
    </source>
</evidence>
<comment type="similarity">
    <text evidence="2">Belongs to the TDE1 family.</text>
</comment>
<keyword evidence="8" id="KW-1185">Reference proteome</keyword>
<sequence length="76" mass="8652">MRESLCYGVLAVHDSLICFALSLFHAILSVSLIGVKESRDKRAAIQNGLPLLMWMLLVIVLFFIPNGFFMFWGNYN</sequence>
<evidence type="ECO:0000256" key="5">
    <source>
        <dbReference type="ARBA" id="ARBA00023136"/>
    </source>
</evidence>
<dbReference type="GO" id="GO:0016020">
    <property type="term" value="C:membrane"/>
    <property type="evidence" value="ECO:0007669"/>
    <property type="project" value="UniProtKB-SubCell"/>
</dbReference>
<evidence type="ECO:0000256" key="1">
    <source>
        <dbReference type="ARBA" id="ARBA00004141"/>
    </source>
</evidence>
<dbReference type="Proteomes" id="UP000092154">
    <property type="component" value="Unassembled WGS sequence"/>
</dbReference>
<dbReference type="STRING" id="1314800.A0A1B7MED1"/>
<evidence type="ECO:0000256" key="3">
    <source>
        <dbReference type="ARBA" id="ARBA00022692"/>
    </source>
</evidence>
<evidence type="ECO:0000256" key="6">
    <source>
        <dbReference type="SAM" id="Phobius"/>
    </source>
</evidence>
<feature type="transmembrane region" description="Helical" evidence="6">
    <location>
        <begin position="47"/>
        <end position="72"/>
    </location>
</feature>
<name>A0A1B7MED1_9AGAM</name>
<dbReference type="EMBL" id="KV449719">
    <property type="protein sequence ID" value="OAX30973.1"/>
    <property type="molecule type" value="Genomic_DNA"/>
</dbReference>
<keyword evidence="4 6" id="KW-1133">Transmembrane helix</keyword>
<dbReference type="InParanoid" id="A0A1B7MED1"/>
<reference evidence="7 8" key="1">
    <citation type="submission" date="2016-06" db="EMBL/GenBank/DDBJ databases">
        <title>Comparative genomics of the ectomycorrhizal sister species Rhizopogon vinicolor and Rhizopogon vesiculosus (Basidiomycota: Boletales) reveals a divergence of the mating type B locus.</title>
        <authorList>
            <consortium name="DOE Joint Genome Institute"/>
            <person name="Mujic A.B."/>
            <person name="Kuo A."/>
            <person name="Tritt A."/>
            <person name="Lipzen A."/>
            <person name="Chen C."/>
            <person name="Johnson J."/>
            <person name="Sharma A."/>
            <person name="Barry K."/>
            <person name="Grigoriev I.V."/>
            <person name="Spatafora J.W."/>
        </authorList>
    </citation>
    <scope>NUCLEOTIDE SEQUENCE [LARGE SCALE GENOMIC DNA]</scope>
    <source>
        <strain evidence="7 8">AM-OR11-026</strain>
    </source>
</reference>
<gene>
    <name evidence="7" type="ORF">K503DRAFT_728112</name>
</gene>
<dbReference type="InterPro" id="IPR005016">
    <property type="entry name" value="TDE1/TMS"/>
</dbReference>
<protein>
    <submittedName>
        <fullName evidence="7">Uncharacterized protein</fullName>
    </submittedName>
</protein>
<feature type="transmembrane region" description="Helical" evidence="6">
    <location>
        <begin position="12"/>
        <end position="35"/>
    </location>
</feature>
<proteinExistence type="inferred from homology"/>
<keyword evidence="5 6" id="KW-0472">Membrane</keyword>